<gene>
    <name evidence="2" type="ORF">HOV93_16660</name>
</gene>
<dbReference type="Gene3D" id="1.20.120.1870">
    <property type="entry name" value="Fic/DOC protein, Fido domain"/>
    <property type="match status" value="1"/>
</dbReference>
<dbReference type="NCBIfam" id="TIGR01550">
    <property type="entry name" value="DOC_P1"/>
    <property type="match status" value="1"/>
</dbReference>
<dbReference type="EMBL" id="JABRWO010000004">
    <property type="protein sequence ID" value="MBA2114500.1"/>
    <property type="molecule type" value="Genomic_DNA"/>
</dbReference>
<dbReference type="InterPro" id="IPR036597">
    <property type="entry name" value="Fido-like_dom_sf"/>
</dbReference>
<evidence type="ECO:0000259" key="1">
    <source>
        <dbReference type="PROSITE" id="PS51459"/>
    </source>
</evidence>
<evidence type="ECO:0000313" key="3">
    <source>
        <dbReference type="Proteomes" id="UP000551616"/>
    </source>
</evidence>
<reference evidence="2 3" key="1">
    <citation type="submission" date="2020-05" db="EMBL/GenBank/DDBJ databases">
        <title>Bremerella alba sp. nov., a novel planctomycete isolated from the surface of the macroalga Fucus spiralis.</title>
        <authorList>
            <person name="Godinho O."/>
            <person name="Botelho R."/>
            <person name="Albuquerque L."/>
            <person name="Wiegand S."/>
            <person name="Da Costa M.S."/>
            <person name="Lobo-Da-Cunha A."/>
            <person name="Jogler C."/>
            <person name="Lage O.M."/>
        </authorList>
    </citation>
    <scope>NUCLEOTIDE SEQUENCE [LARGE SCALE GENOMIC DNA]</scope>
    <source>
        <strain evidence="2 3">FF15</strain>
    </source>
</reference>
<dbReference type="Proteomes" id="UP000551616">
    <property type="component" value="Unassembled WGS sequence"/>
</dbReference>
<dbReference type="PROSITE" id="PS51459">
    <property type="entry name" value="FIDO"/>
    <property type="match status" value="1"/>
</dbReference>
<sequence length="70" mass="7671">MPQAMFAGHHLHSTIYEMASAYLFHICAHHPFIDGNKRTSAMTAIIFLDLNGVEVTASQPDLVDFVLGVA</sequence>
<dbReference type="InterPro" id="IPR003812">
    <property type="entry name" value="Fido"/>
</dbReference>
<dbReference type="PANTHER" id="PTHR39426:SF1">
    <property type="entry name" value="HOMOLOGY TO DEATH-ON-CURING PROTEIN OF PHAGE P1"/>
    <property type="match status" value="1"/>
</dbReference>
<dbReference type="InterPro" id="IPR053737">
    <property type="entry name" value="Type_II_TA_Toxin"/>
</dbReference>
<dbReference type="PANTHER" id="PTHR39426">
    <property type="entry name" value="HOMOLOGY TO DEATH-ON-CURING PROTEIN OF PHAGE P1"/>
    <property type="match status" value="1"/>
</dbReference>
<evidence type="ECO:0000313" key="2">
    <source>
        <dbReference type="EMBL" id="MBA2114500.1"/>
    </source>
</evidence>
<dbReference type="GO" id="GO:0016301">
    <property type="term" value="F:kinase activity"/>
    <property type="evidence" value="ECO:0007669"/>
    <property type="project" value="InterPro"/>
</dbReference>
<feature type="domain" description="Fido" evidence="1">
    <location>
        <begin position="1"/>
        <end position="70"/>
    </location>
</feature>
<dbReference type="InterPro" id="IPR006440">
    <property type="entry name" value="Doc"/>
</dbReference>
<name>A0A7V9A6L6_9BACT</name>
<protein>
    <recommendedName>
        <fullName evidence="1">Fido domain-containing protein</fullName>
    </recommendedName>
</protein>
<organism evidence="2 3">
    <name type="scientific">Bremerella alba</name>
    <dbReference type="NCBI Taxonomy" id="980252"/>
    <lineage>
        <taxon>Bacteria</taxon>
        <taxon>Pseudomonadati</taxon>
        <taxon>Planctomycetota</taxon>
        <taxon>Planctomycetia</taxon>
        <taxon>Pirellulales</taxon>
        <taxon>Pirellulaceae</taxon>
        <taxon>Bremerella</taxon>
    </lineage>
</organism>
<comment type="caution">
    <text evidence="2">The sequence shown here is derived from an EMBL/GenBank/DDBJ whole genome shotgun (WGS) entry which is preliminary data.</text>
</comment>
<dbReference type="AlphaFoldDB" id="A0A7V9A6L6"/>
<dbReference type="Pfam" id="PF02661">
    <property type="entry name" value="Fic"/>
    <property type="match status" value="1"/>
</dbReference>
<keyword evidence="3" id="KW-1185">Reference proteome</keyword>
<dbReference type="SUPFAM" id="SSF140931">
    <property type="entry name" value="Fic-like"/>
    <property type="match status" value="1"/>
</dbReference>
<accession>A0A7V9A6L6</accession>
<proteinExistence type="predicted"/>